<evidence type="ECO:0000256" key="3">
    <source>
        <dbReference type="ARBA" id="ARBA00022801"/>
    </source>
</evidence>
<dbReference type="GO" id="GO:0006265">
    <property type="term" value="P:DNA topological change"/>
    <property type="evidence" value="ECO:0007669"/>
    <property type="project" value="InterPro"/>
</dbReference>
<comment type="catalytic activity">
    <reaction evidence="9">
        <text>ATP + H2O = ADP + phosphate + H(+)</text>
        <dbReference type="Rhea" id="RHEA:13065"/>
        <dbReference type="ChEBI" id="CHEBI:15377"/>
        <dbReference type="ChEBI" id="CHEBI:15378"/>
        <dbReference type="ChEBI" id="CHEBI:30616"/>
        <dbReference type="ChEBI" id="CHEBI:43474"/>
        <dbReference type="ChEBI" id="CHEBI:456216"/>
        <dbReference type="EC" id="5.6.2.4"/>
    </reaction>
</comment>
<evidence type="ECO:0000256" key="1">
    <source>
        <dbReference type="ARBA" id="ARBA00009922"/>
    </source>
</evidence>
<dbReference type="GO" id="GO:0003916">
    <property type="term" value="F:DNA topoisomerase activity"/>
    <property type="evidence" value="ECO:0007669"/>
    <property type="project" value="InterPro"/>
</dbReference>
<gene>
    <name evidence="13" type="primary">helD</name>
    <name evidence="13" type="ORF">GPLA_2430</name>
</gene>
<evidence type="ECO:0000259" key="12">
    <source>
        <dbReference type="PROSITE" id="PS51198"/>
    </source>
</evidence>
<dbReference type="InterPro" id="IPR013498">
    <property type="entry name" value="Topo_IA_Znf"/>
</dbReference>
<evidence type="ECO:0000256" key="8">
    <source>
        <dbReference type="ARBA" id="ARBA00034808"/>
    </source>
</evidence>
<dbReference type="Pfam" id="PF00580">
    <property type="entry name" value="UvrD-helicase"/>
    <property type="match status" value="1"/>
</dbReference>
<keyword evidence="5 10" id="KW-0067">ATP-binding</keyword>
<dbReference type="PANTHER" id="PTHR11070:SF63">
    <property type="entry name" value="DNA HELICASE IV"/>
    <property type="match status" value="1"/>
</dbReference>
<dbReference type="PROSITE" id="PS51198">
    <property type="entry name" value="UVRD_HELICASE_ATP_BIND"/>
    <property type="match status" value="1"/>
</dbReference>
<evidence type="ECO:0000313" key="13">
    <source>
        <dbReference type="EMBL" id="GAC33335.1"/>
    </source>
</evidence>
<dbReference type="InterPro" id="IPR027417">
    <property type="entry name" value="P-loop_NTPase"/>
</dbReference>
<evidence type="ECO:0000256" key="5">
    <source>
        <dbReference type="ARBA" id="ARBA00022840"/>
    </source>
</evidence>
<dbReference type="GO" id="GO:0005524">
    <property type="term" value="F:ATP binding"/>
    <property type="evidence" value="ECO:0007669"/>
    <property type="project" value="UniProtKB-UniRule"/>
</dbReference>
<dbReference type="Pfam" id="PF01396">
    <property type="entry name" value="Zn_ribbon_Top1"/>
    <property type="match status" value="2"/>
</dbReference>
<evidence type="ECO:0000256" key="11">
    <source>
        <dbReference type="SAM" id="MobiDB-lite"/>
    </source>
</evidence>
<name>K7ADG2_9ALTE</name>
<dbReference type="Gene3D" id="1.10.10.160">
    <property type="match status" value="1"/>
</dbReference>
<feature type="compositionally biased region" description="Polar residues" evidence="11">
    <location>
        <begin position="8"/>
        <end position="24"/>
    </location>
</feature>
<dbReference type="InterPro" id="IPR000212">
    <property type="entry name" value="DNA_helicase_UvrD/REP"/>
</dbReference>
<dbReference type="STRING" id="1129793.GPLA_2430"/>
<organism evidence="13 14">
    <name type="scientific">Paraglaciecola polaris LMG 21857</name>
    <dbReference type="NCBI Taxonomy" id="1129793"/>
    <lineage>
        <taxon>Bacteria</taxon>
        <taxon>Pseudomonadati</taxon>
        <taxon>Pseudomonadota</taxon>
        <taxon>Gammaproteobacteria</taxon>
        <taxon>Alteromonadales</taxon>
        <taxon>Alteromonadaceae</taxon>
        <taxon>Paraglaciecola</taxon>
    </lineage>
</organism>
<evidence type="ECO:0000256" key="2">
    <source>
        <dbReference type="ARBA" id="ARBA00022741"/>
    </source>
</evidence>
<dbReference type="InterPro" id="IPR014017">
    <property type="entry name" value="DNA_helicase_UvrD-like_C"/>
</dbReference>
<dbReference type="GO" id="GO:0000725">
    <property type="term" value="P:recombinational repair"/>
    <property type="evidence" value="ECO:0007669"/>
    <property type="project" value="TreeGrafter"/>
</dbReference>
<keyword evidence="3 10" id="KW-0378">Hydrolase</keyword>
<evidence type="ECO:0000256" key="4">
    <source>
        <dbReference type="ARBA" id="ARBA00022806"/>
    </source>
</evidence>
<dbReference type="EMBL" id="BAER01000057">
    <property type="protein sequence ID" value="GAC33335.1"/>
    <property type="molecule type" value="Genomic_DNA"/>
</dbReference>
<dbReference type="SUPFAM" id="SSF57783">
    <property type="entry name" value="Zinc beta-ribbon"/>
    <property type="match status" value="2"/>
</dbReference>
<dbReference type="GO" id="GO:0005694">
    <property type="term" value="C:chromosome"/>
    <property type="evidence" value="ECO:0007669"/>
    <property type="project" value="InterPro"/>
</dbReference>
<dbReference type="GO" id="GO:0016887">
    <property type="term" value="F:ATP hydrolysis activity"/>
    <property type="evidence" value="ECO:0007669"/>
    <property type="project" value="RHEA"/>
</dbReference>
<evidence type="ECO:0000313" key="14">
    <source>
        <dbReference type="Proteomes" id="UP000006322"/>
    </source>
</evidence>
<keyword evidence="14" id="KW-1185">Reference proteome</keyword>
<comment type="similarity">
    <text evidence="1">Belongs to the helicase family. UvrD subfamily.</text>
</comment>
<dbReference type="InterPro" id="IPR014016">
    <property type="entry name" value="UvrD-like_ATP-bd"/>
</dbReference>
<keyword evidence="4 10" id="KW-0347">Helicase</keyword>
<dbReference type="InterPro" id="IPR013986">
    <property type="entry name" value="DExx_box_DNA_helicase_dom_sf"/>
</dbReference>
<dbReference type="GO" id="GO:0043138">
    <property type="term" value="F:3'-5' DNA helicase activity"/>
    <property type="evidence" value="ECO:0007669"/>
    <property type="project" value="UniProtKB-EC"/>
</dbReference>
<comment type="caution">
    <text evidence="13">The sequence shown here is derived from an EMBL/GenBank/DDBJ whole genome shotgun (WGS) entry which is preliminary data.</text>
</comment>
<comment type="catalytic activity">
    <reaction evidence="7">
        <text>Couples ATP hydrolysis with the unwinding of duplex DNA by translocating in the 3'-5' direction.</text>
        <dbReference type="EC" id="5.6.2.4"/>
    </reaction>
</comment>
<feature type="region of interest" description="Disordered" evidence="11">
    <location>
        <begin position="1"/>
        <end position="24"/>
    </location>
</feature>
<reference evidence="14" key="1">
    <citation type="journal article" date="2014" name="Environ. Microbiol.">
        <title>Comparative genomics of the marine bacterial genus Glaciecola reveals the high degree of genomic diversity and genomic characteristic for cold adaptation.</title>
        <authorList>
            <person name="Qin Q.L."/>
            <person name="Xie B.B."/>
            <person name="Yu Y."/>
            <person name="Shu Y.L."/>
            <person name="Rong J.C."/>
            <person name="Zhang Y.J."/>
            <person name="Zhao D.L."/>
            <person name="Chen X.L."/>
            <person name="Zhang X.Y."/>
            <person name="Chen B."/>
            <person name="Zhou B.C."/>
            <person name="Zhang Y.Z."/>
        </authorList>
    </citation>
    <scope>NUCLEOTIDE SEQUENCE [LARGE SCALE GENOMIC DNA]</scope>
    <source>
        <strain evidence="14">LMG 21857</strain>
    </source>
</reference>
<feature type="binding site" evidence="10">
    <location>
        <begin position="242"/>
        <end position="249"/>
    </location>
    <ligand>
        <name>ATP</name>
        <dbReference type="ChEBI" id="CHEBI:30616"/>
    </ligand>
</feature>
<dbReference type="PANTHER" id="PTHR11070">
    <property type="entry name" value="UVRD / RECB / PCRA DNA HELICASE FAMILY MEMBER"/>
    <property type="match status" value="1"/>
</dbReference>
<accession>K7ADG2</accession>
<dbReference type="Pfam" id="PF13361">
    <property type="entry name" value="UvrD_C"/>
    <property type="match status" value="1"/>
</dbReference>
<proteinExistence type="inferred from homology"/>
<evidence type="ECO:0000256" key="10">
    <source>
        <dbReference type="PROSITE-ProRule" id="PRU00560"/>
    </source>
</evidence>
<keyword evidence="2 10" id="KW-0547">Nucleotide-binding</keyword>
<dbReference type="SUPFAM" id="SSF52540">
    <property type="entry name" value="P-loop containing nucleoside triphosphate hydrolases"/>
    <property type="match status" value="1"/>
</dbReference>
<dbReference type="Gene3D" id="3.40.50.300">
    <property type="entry name" value="P-loop containing nucleotide triphosphate hydrolases"/>
    <property type="match status" value="3"/>
</dbReference>
<dbReference type="Proteomes" id="UP000006322">
    <property type="component" value="Unassembled WGS sequence"/>
</dbReference>
<evidence type="ECO:0000256" key="6">
    <source>
        <dbReference type="ARBA" id="ARBA00023235"/>
    </source>
</evidence>
<feature type="domain" description="UvrD-like helicase ATP-binding" evidence="12">
    <location>
        <begin position="221"/>
        <end position="687"/>
    </location>
</feature>
<dbReference type="AlphaFoldDB" id="K7ADG2"/>
<evidence type="ECO:0000256" key="9">
    <source>
        <dbReference type="ARBA" id="ARBA00048988"/>
    </source>
</evidence>
<dbReference type="GO" id="GO:0003677">
    <property type="term" value="F:DNA binding"/>
    <property type="evidence" value="ECO:0007669"/>
    <property type="project" value="InterPro"/>
</dbReference>
<dbReference type="Gene3D" id="3.30.65.10">
    <property type="entry name" value="Bacterial Topoisomerase I, domain 1"/>
    <property type="match status" value="2"/>
</dbReference>
<dbReference type="EC" id="5.6.2.4" evidence="8"/>
<evidence type="ECO:0000256" key="7">
    <source>
        <dbReference type="ARBA" id="ARBA00034617"/>
    </source>
</evidence>
<dbReference type="GO" id="GO:0005829">
    <property type="term" value="C:cytosol"/>
    <property type="evidence" value="ECO:0007669"/>
    <property type="project" value="TreeGrafter"/>
</dbReference>
<sequence>MRSKPTPVITSTVAQSTEQSQNTHITGTQDRIALSWFGRWFSRLQGSIGLNAHGITLPKGVTSIREANNQLLSWQQLDSPPLFEWRWLGATMTFRVKGAVYDIHFLGYRSTARCVKQVQRLWAAHHQQALLQFVSRVEHVIQVRYLRQSRLQAIQARVIREFERWLPWSENVALGDDIKTALRKLCTMHSWSDEGIDSLRENYVQQQLSTYGDFFAQVESNPLTDKPRRACVIDDDNNLLLAGAGTGKTSVMVGRAGYLVVSGQAQPADILLLAYGKKAASEMNERIQYTLATDDIKASTFHSLGLKIIAEVEGRKPSLSPWVNDDKAKNKWVQDTLEILIDQSAYRAQLFEYFSHYYYVQKSPFDFTSEGDYFAYLHDNDIRTLKGERVKSFGELYIANWLFKNGIEYGYEVNYEFDVANSDFSQYQPDFYLSEYGVYIEYYGIDERGNTATYVDNTAYHDGIKWKRELHKTRGTVCIELFYFQHKNAQLLPELERLLQAFDVVYSPLPDEAILATLHELNRVTELASLFSQLISLYKAACLDENGVEQMFVNAADSQQVRSAFALLRPIYDAYQQHLNTAREIDFEDMIATALRYVQQGQFTVPWRYIMVDEFQDISEPRARLVKALRDASGQGSSNTLASIFCVGDDWQAIYRFSGADVSLTTHFRDYFGSAAENTLDLTFRFNNQIGHVATQFISQNPAQLKKDLRSFVQVAQPGVSILRRGSQQGATIDEPSANATEQALTAIAMRYKADAGTVSRDDTSAVNSTSSCISVFLLARFWFQLPDQSTLGMLNAKYPSLHIECLSFHAAKGKEADCVVIMGMTKGQHGFPASKITPPLLEALLPKLEAYPFAEERRLFYVALTRAKNRVYVLADMSNVSPFVVELIEQASQANGANETNGVELAEFTTSLVQRLFADINCASCETGTLNEKSGKFGAFYGCTHFPLCTHTESGCVRCQSPMTRTRYIGFKVCLDASCGHSVPLCPECNGDMQLRQSARGAFWGCANYRGKEQPSCQHTVDRSALSLPADLVV</sequence>
<protein>
    <recommendedName>
        <fullName evidence="8">DNA 3'-5' helicase</fullName>
        <ecNumber evidence="8">5.6.2.4</ecNumber>
    </recommendedName>
</protein>
<keyword evidence="6" id="KW-0413">Isomerase</keyword>